<evidence type="ECO:0000313" key="6">
    <source>
        <dbReference type="Proteomes" id="UP000317371"/>
    </source>
</evidence>
<dbReference type="Proteomes" id="UP000317371">
    <property type="component" value="Unassembled WGS sequence"/>
</dbReference>
<gene>
    <name evidence="5" type="ORF">FKZ61_04670</name>
</gene>
<dbReference type="SMART" id="SM00062">
    <property type="entry name" value="PBPb"/>
    <property type="match status" value="1"/>
</dbReference>
<dbReference type="Pfam" id="PF00497">
    <property type="entry name" value="SBP_bac_3"/>
    <property type="match status" value="1"/>
</dbReference>
<evidence type="ECO:0000256" key="1">
    <source>
        <dbReference type="ARBA" id="ARBA00022729"/>
    </source>
</evidence>
<dbReference type="InterPro" id="IPR001638">
    <property type="entry name" value="Solute-binding_3/MltF_N"/>
</dbReference>
<dbReference type="PANTHER" id="PTHR35936:SF19">
    <property type="entry name" value="AMINO-ACID-BINDING PROTEIN YXEM-RELATED"/>
    <property type="match status" value="1"/>
</dbReference>
<dbReference type="PROSITE" id="PS51257">
    <property type="entry name" value="PROKAR_LIPOPROTEIN"/>
    <property type="match status" value="1"/>
</dbReference>
<dbReference type="SUPFAM" id="SSF53850">
    <property type="entry name" value="Periplasmic binding protein-like II"/>
    <property type="match status" value="1"/>
</dbReference>
<protein>
    <submittedName>
        <fullName evidence="5">Transporter substrate-binding domain-containing protein</fullName>
    </submittedName>
</protein>
<dbReference type="SMART" id="SM00079">
    <property type="entry name" value="PBPe"/>
    <property type="match status" value="1"/>
</dbReference>
<dbReference type="InterPro" id="IPR001320">
    <property type="entry name" value="Iontro_rcpt_C"/>
</dbReference>
<comment type="caution">
    <text evidence="5">The sequence shown here is derived from an EMBL/GenBank/DDBJ whole genome shotgun (WGS) entry which is preliminary data.</text>
</comment>
<feature type="domain" description="Ionotropic glutamate receptor C-terminal" evidence="4">
    <location>
        <begin position="56"/>
        <end position="282"/>
    </location>
</feature>
<reference evidence="5 6" key="1">
    <citation type="submission" date="2019-06" db="EMBL/GenBank/DDBJ databases">
        <title>Genome sequence of Litorilinea aerophila BAA-2444.</title>
        <authorList>
            <person name="Maclea K.S."/>
            <person name="Maurais E.G."/>
            <person name="Iannazzi L.C."/>
        </authorList>
    </citation>
    <scope>NUCLEOTIDE SEQUENCE [LARGE SCALE GENOMIC DNA]</scope>
    <source>
        <strain evidence="5 6">ATCC BAA-2444</strain>
    </source>
</reference>
<dbReference type="OrthoDB" id="9774451at2"/>
<keyword evidence="1 2" id="KW-0732">Signal</keyword>
<dbReference type="EMBL" id="VIGC01000005">
    <property type="protein sequence ID" value="TQE96937.1"/>
    <property type="molecule type" value="Genomic_DNA"/>
</dbReference>
<dbReference type="RefSeq" id="WP_141608922.1">
    <property type="nucleotide sequence ID" value="NZ_VIGC02000005.1"/>
</dbReference>
<accession>A0A540VJJ8</accession>
<feature type="chain" id="PRO_5021912244" evidence="2">
    <location>
        <begin position="23"/>
        <end position="284"/>
    </location>
</feature>
<evidence type="ECO:0000256" key="2">
    <source>
        <dbReference type="SAM" id="SignalP"/>
    </source>
</evidence>
<organism evidence="5 6">
    <name type="scientific">Litorilinea aerophila</name>
    <dbReference type="NCBI Taxonomy" id="1204385"/>
    <lineage>
        <taxon>Bacteria</taxon>
        <taxon>Bacillati</taxon>
        <taxon>Chloroflexota</taxon>
        <taxon>Caldilineae</taxon>
        <taxon>Caldilineales</taxon>
        <taxon>Caldilineaceae</taxon>
        <taxon>Litorilinea</taxon>
    </lineage>
</organism>
<evidence type="ECO:0000259" key="4">
    <source>
        <dbReference type="SMART" id="SM00079"/>
    </source>
</evidence>
<sequence>MKTHRLLFALALLLGLALAACAPVQSPGATADEPVPCSEAQITQQENGLPDLNGCELRIAVENAYQPFNYIDPETGEAVGYDYDIFNEICSRINCTPNFIETSWEAMVAIMGGEGSFDTFDVGADGITITEERAQHVDFSIPYITSQQVLLVRIDEDRFTEPEEFAADPSLIIGTQLGTTNYEAAKNLVGEDRIRAYDQFGTAVQALINGDVDAVMIDNVAGLGYVGVNADKLKITGKAVESEELGFIFSKGSPLVEPINQALESMKEDGTLDTLFQKWFQTEE</sequence>
<dbReference type="InParanoid" id="A0A540VJJ8"/>
<dbReference type="Gene3D" id="3.40.190.10">
    <property type="entry name" value="Periplasmic binding protein-like II"/>
    <property type="match status" value="2"/>
</dbReference>
<dbReference type="FunCoup" id="A0A540VJJ8">
    <property type="interactions" value="92"/>
</dbReference>
<feature type="signal peptide" evidence="2">
    <location>
        <begin position="1"/>
        <end position="22"/>
    </location>
</feature>
<dbReference type="AlphaFoldDB" id="A0A540VJJ8"/>
<dbReference type="PANTHER" id="PTHR35936">
    <property type="entry name" value="MEMBRANE-BOUND LYTIC MUREIN TRANSGLYCOSYLASE F"/>
    <property type="match status" value="1"/>
</dbReference>
<proteinExistence type="predicted"/>
<feature type="domain" description="Solute-binding protein family 3/N-terminal" evidence="3">
    <location>
        <begin position="56"/>
        <end position="283"/>
    </location>
</feature>
<name>A0A540VJJ8_9CHLR</name>
<evidence type="ECO:0000313" key="5">
    <source>
        <dbReference type="EMBL" id="TQE96937.1"/>
    </source>
</evidence>
<dbReference type="GO" id="GO:0016020">
    <property type="term" value="C:membrane"/>
    <property type="evidence" value="ECO:0007669"/>
    <property type="project" value="InterPro"/>
</dbReference>
<dbReference type="GO" id="GO:0015276">
    <property type="term" value="F:ligand-gated monoatomic ion channel activity"/>
    <property type="evidence" value="ECO:0007669"/>
    <property type="project" value="InterPro"/>
</dbReference>
<evidence type="ECO:0000259" key="3">
    <source>
        <dbReference type="SMART" id="SM00062"/>
    </source>
</evidence>
<keyword evidence="6" id="KW-1185">Reference proteome</keyword>